<evidence type="ECO:0000313" key="2">
    <source>
        <dbReference type="Proteomes" id="UP000240357"/>
    </source>
</evidence>
<organism evidence="1 2">
    <name type="scientific">Adhaeribacter arboris</name>
    <dbReference type="NCBI Taxonomy" id="2072846"/>
    <lineage>
        <taxon>Bacteria</taxon>
        <taxon>Pseudomonadati</taxon>
        <taxon>Bacteroidota</taxon>
        <taxon>Cytophagia</taxon>
        <taxon>Cytophagales</taxon>
        <taxon>Hymenobacteraceae</taxon>
        <taxon>Adhaeribacter</taxon>
    </lineage>
</organism>
<protein>
    <submittedName>
        <fullName evidence="1">Uncharacterized protein</fullName>
    </submittedName>
</protein>
<evidence type="ECO:0000313" key="1">
    <source>
        <dbReference type="EMBL" id="PSR53693.1"/>
    </source>
</evidence>
<reference evidence="1 2" key="1">
    <citation type="submission" date="2018-03" db="EMBL/GenBank/DDBJ databases">
        <title>Adhaeribacter sp. HMF7605 Genome sequencing and assembly.</title>
        <authorList>
            <person name="Kang H."/>
            <person name="Kang J."/>
            <person name="Cha I."/>
            <person name="Kim H."/>
            <person name="Joh K."/>
        </authorList>
    </citation>
    <scope>NUCLEOTIDE SEQUENCE [LARGE SCALE GENOMIC DNA]</scope>
    <source>
        <strain evidence="1 2">HMF7605</strain>
    </source>
</reference>
<accession>A0A2T2YDX6</accession>
<dbReference type="Proteomes" id="UP000240357">
    <property type="component" value="Unassembled WGS sequence"/>
</dbReference>
<sequence length="61" mass="7203">MKGSKLWTGDKKLISGLHKKKFTQIISIAELNAFLDRKEEIKTSANNVYIKLLLHYRFFIY</sequence>
<name>A0A2T2YDX6_9BACT</name>
<dbReference type="EMBL" id="PYFT01000001">
    <property type="protein sequence ID" value="PSR53693.1"/>
    <property type="molecule type" value="Genomic_DNA"/>
</dbReference>
<proteinExistence type="predicted"/>
<gene>
    <name evidence="1" type="ORF">AHMF7605_09220</name>
</gene>
<keyword evidence="2" id="KW-1185">Reference proteome</keyword>
<comment type="caution">
    <text evidence="1">The sequence shown here is derived from an EMBL/GenBank/DDBJ whole genome shotgun (WGS) entry which is preliminary data.</text>
</comment>
<dbReference type="AlphaFoldDB" id="A0A2T2YDX6"/>